<keyword evidence="3" id="KW-1185">Reference proteome</keyword>
<gene>
    <name evidence="2" type="ORF">PLEPLA_LOCUS27914</name>
</gene>
<dbReference type="AlphaFoldDB" id="A0A9N7UVG8"/>
<feature type="region of interest" description="Disordered" evidence="1">
    <location>
        <begin position="92"/>
        <end position="117"/>
    </location>
</feature>
<dbReference type="EMBL" id="CADEAL010002402">
    <property type="protein sequence ID" value="CAB1440148.1"/>
    <property type="molecule type" value="Genomic_DNA"/>
</dbReference>
<name>A0A9N7UVG8_PLEPL</name>
<proteinExistence type="predicted"/>
<comment type="caution">
    <text evidence="2">The sequence shown here is derived from an EMBL/GenBank/DDBJ whole genome shotgun (WGS) entry which is preliminary data.</text>
</comment>
<evidence type="ECO:0000313" key="2">
    <source>
        <dbReference type="EMBL" id="CAB1440148.1"/>
    </source>
</evidence>
<reference evidence="2" key="1">
    <citation type="submission" date="2020-03" db="EMBL/GenBank/DDBJ databases">
        <authorList>
            <person name="Weist P."/>
        </authorList>
    </citation>
    <scope>NUCLEOTIDE SEQUENCE</scope>
</reference>
<accession>A0A9N7UVG8</accession>
<evidence type="ECO:0000256" key="1">
    <source>
        <dbReference type="SAM" id="MobiDB-lite"/>
    </source>
</evidence>
<evidence type="ECO:0000313" key="3">
    <source>
        <dbReference type="Proteomes" id="UP001153269"/>
    </source>
</evidence>
<feature type="region of interest" description="Disordered" evidence="1">
    <location>
        <begin position="1"/>
        <end position="73"/>
    </location>
</feature>
<protein>
    <submittedName>
        <fullName evidence="2">Uncharacterized protein</fullName>
    </submittedName>
</protein>
<dbReference type="Proteomes" id="UP001153269">
    <property type="component" value="Unassembled WGS sequence"/>
</dbReference>
<sequence>MDSKWQARVGVGAGLREVATEGEQDQEAEEQRDMTPTQVLTSGAGVRPEQTGPLRRERRRPEAVLLSRRRGGGRLPVVSPCRSFWEWCYTRNKPPSSHRPAPGSRAGVQRSGEEQRSYGGAAGLAVMDELILANIQNKRRARPHGRLSSSPCEVTPRAQIGSTRSLHTNNILKFSRGQRGDRGISAGLRLKLTARESKEVEG</sequence>
<feature type="compositionally biased region" description="Acidic residues" evidence="1">
    <location>
        <begin position="20"/>
        <end position="30"/>
    </location>
</feature>
<organism evidence="2 3">
    <name type="scientific">Pleuronectes platessa</name>
    <name type="common">European plaice</name>
    <dbReference type="NCBI Taxonomy" id="8262"/>
    <lineage>
        <taxon>Eukaryota</taxon>
        <taxon>Metazoa</taxon>
        <taxon>Chordata</taxon>
        <taxon>Craniata</taxon>
        <taxon>Vertebrata</taxon>
        <taxon>Euteleostomi</taxon>
        <taxon>Actinopterygii</taxon>
        <taxon>Neopterygii</taxon>
        <taxon>Teleostei</taxon>
        <taxon>Neoteleostei</taxon>
        <taxon>Acanthomorphata</taxon>
        <taxon>Carangaria</taxon>
        <taxon>Pleuronectiformes</taxon>
        <taxon>Pleuronectoidei</taxon>
        <taxon>Pleuronectidae</taxon>
        <taxon>Pleuronectes</taxon>
    </lineage>
</organism>